<dbReference type="Pfam" id="PF00690">
    <property type="entry name" value="Cation_ATPase_N"/>
    <property type="match status" value="2"/>
</dbReference>
<feature type="region of interest" description="Disordered" evidence="8">
    <location>
        <begin position="1"/>
        <end position="39"/>
    </location>
</feature>
<dbReference type="Pfam" id="PF08282">
    <property type="entry name" value="Hydrolase_3"/>
    <property type="match status" value="1"/>
</dbReference>
<feature type="transmembrane region" description="Helical" evidence="9">
    <location>
        <begin position="457"/>
        <end position="479"/>
    </location>
</feature>
<dbReference type="InterPro" id="IPR023298">
    <property type="entry name" value="ATPase_P-typ_TM_dom_sf"/>
</dbReference>
<dbReference type="GO" id="GO:1902600">
    <property type="term" value="P:proton transmembrane transport"/>
    <property type="evidence" value="ECO:0007669"/>
    <property type="project" value="TreeGrafter"/>
</dbReference>
<dbReference type="Pfam" id="PF00689">
    <property type="entry name" value="Cation_ATPase_C"/>
    <property type="match status" value="1"/>
</dbReference>
<dbReference type="FunFam" id="3.40.50.1000:FF:000083">
    <property type="entry name" value="Sodium/potassium-transporting ATPase subunit alpha"/>
    <property type="match status" value="1"/>
</dbReference>
<keyword evidence="7 9" id="KW-0472">Membrane</keyword>
<dbReference type="GO" id="GO:0016887">
    <property type="term" value="F:ATP hydrolysis activity"/>
    <property type="evidence" value="ECO:0007669"/>
    <property type="project" value="InterPro"/>
</dbReference>
<evidence type="ECO:0000313" key="12">
    <source>
        <dbReference type="WBParaSite" id="ALUE_0001208301-mRNA-1"/>
    </source>
</evidence>
<name>A0A0M3I5A0_ASCLU</name>
<dbReference type="SMART" id="SM00831">
    <property type="entry name" value="Cation_ATPase_N"/>
    <property type="match status" value="2"/>
</dbReference>
<evidence type="ECO:0000256" key="9">
    <source>
        <dbReference type="SAM" id="Phobius"/>
    </source>
</evidence>
<dbReference type="GO" id="GO:0036376">
    <property type="term" value="P:sodium ion export across plasma membrane"/>
    <property type="evidence" value="ECO:0007669"/>
    <property type="project" value="TreeGrafter"/>
</dbReference>
<dbReference type="Gene3D" id="2.70.150.10">
    <property type="entry name" value="Calcium-transporting ATPase, cytoplasmic transduction domain A"/>
    <property type="match status" value="2"/>
</dbReference>
<evidence type="ECO:0000256" key="8">
    <source>
        <dbReference type="SAM" id="MobiDB-lite"/>
    </source>
</evidence>
<dbReference type="GO" id="GO:0005524">
    <property type="term" value="F:ATP binding"/>
    <property type="evidence" value="ECO:0007669"/>
    <property type="project" value="UniProtKB-KW"/>
</dbReference>
<dbReference type="WBParaSite" id="ALUE_0001208301-mRNA-1">
    <property type="protein sequence ID" value="ALUE_0001208301-mRNA-1"/>
    <property type="gene ID" value="ALUE_0001208301"/>
</dbReference>
<feature type="transmembrane region" description="Helical" evidence="9">
    <location>
        <begin position="265"/>
        <end position="286"/>
    </location>
</feature>
<dbReference type="NCBIfam" id="TIGR01494">
    <property type="entry name" value="ATPase_P-type"/>
    <property type="match status" value="1"/>
</dbReference>
<keyword evidence="3" id="KW-0547">Nucleotide-binding</keyword>
<dbReference type="Gene3D" id="1.20.1110.10">
    <property type="entry name" value="Calcium-transporting ATPase, transmembrane domain"/>
    <property type="match status" value="3"/>
</dbReference>
<evidence type="ECO:0000256" key="5">
    <source>
        <dbReference type="ARBA" id="ARBA00022967"/>
    </source>
</evidence>
<dbReference type="GO" id="GO:0005391">
    <property type="term" value="F:P-type sodium:potassium-exchanging transporter activity"/>
    <property type="evidence" value="ECO:0007669"/>
    <property type="project" value="TreeGrafter"/>
</dbReference>
<dbReference type="InterPro" id="IPR018303">
    <property type="entry name" value="ATPase_P-typ_P_site"/>
</dbReference>
<dbReference type="InterPro" id="IPR004014">
    <property type="entry name" value="ATPase_P-typ_cation-transptr_N"/>
</dbReference>
<proteinExistence type="predicted"/>
<dbReference type="GO" id="GO:1990573">
    <property type="term" value="P:potassium ion import across plasma membrane"/>
    <property type="evidence" value="ECO:0007669"/>
    <property type="project" value="TreeGrafter"/>
</dbReference>
<evidence type="ECO:0000313" key="11">
    <source>
        <dbReference type="Proteomes" id="UP000036681"/>
    </source>
</evidence>
<dbReference type="InterPro" id="IPR036412">
    <property type="entry name" value="HAD-like_sf"/>
</dbReference>
<dbReference type="InterPro" id="IPR001757">
    <property type="entry name" value="P_typ_ATPase"/>
</dbReference>
<dbReference type="SUPFAM" id="SSF56784">
    <property type="entry name" value="HAD-like"/>
    <property type="match status" value="1"/>
</dbReference>
<evidence type="ECO:0000256" key="4">
    <source>
        <dbReference type="ARBA" id="ARBA00022840"/>
    </source>
</evidence>
<feature type="transmembrane region" description="Helical" evidence="9">
    <location>
        <begin position="214"/>
        <end position="235"/>
    </location>
</feature>
<dbReference type="PANTHER" id="PTHR43294:SF5">
    <property type="entry name" value="CATION-TRANSPORTING P-TYPE ATPASE N-TERMINAL DOMAIN-CONTAINING PROTEIN"/>
    <property type="match status" value="1"/>
</dbReference>
<keyword evidence="5" id="KW-1278">Translocase</keyword>
<dbReference type="Gene3D" id="3.40.1110.10">
    <property type="entry name" value="Calcium-transporting ATPase, cytoplasmic domain N"/>
    <property type="match status" value="3"/>
</dbReference>
<feature type="domain" description="Cation-transporting P-type ATPase N-terminal" evidence="10">
    <location>
        <begin position="125"/>
        <end position="207"/>
    </location>
</feature>
<reference evidence="12" key="1">
    <citation type="submission" date="2016-05" db="UniProtKB">
        <authorList>
            <consortium name="WormBaseParasite"/>
        </authorList>
    </citation>
    <scope>IDENTIFICATION</scope>
</reference>
<feature type="transmembrane region" description="Helical" evidence="9">
    <location>
        <begin position="187"/>
        <end position="208"/>
    </location>
</feature>
<comment type="subcellular location">
    <subcellularLocation>
        <location evidence="1">Membrane</location>
        <topology evidence="1">Multi-pass membrane protein</topology>
    </subcellularLocation>
</comment>
<dbReference type="InterPro" id="IPR006068">
    <property type="entry name" value="ATPase_P-typ_cation-transptr_C"/>
</dbReference>
<dbReference type="InterPro" id="IPR050510">
    <property type="entry name" value="Cation_transp_ATPase_P-type"/>
</dbReference>
<feature type="transmembrane region" description="Helical" evidence="9">
    <location>
        <begin position="1272"/>
        <end position="1299"/>
    </location>
</feature>
<dbReference type="Gene3D" id="3.40.50.1000">
    <property type="entry name" value="HAD superfamily/HAD-like"/>
    <property type="match status" value="2"/>
</dbReference>
<feature type="transmembrane region" description="Helical" evidence="9">
    <location>
        <begin position="1195"/>
        <end position="1225"/>
    </location>
</feature>
<dbReference type="InterPro" id="IPR059000">
    <property type="entry name" value="ATPase_P-type_domA"/>
</dbReference>
<keyword evidence="2 9" id="KW-0812">Transmembrane</keyword>
<evidence type="ECO:0000256" key="6">
    <source>
        <dbReference type="ARBA" id="ARBA00022989"/>
    </source>
</evidence>
<keyword evidence="11" id="KW-1185">Reference proteome</keyword>
<dbReference type="PROSITE" id="PS00154">
    <property type="entry name" value="ATPASE_E1_E2"/>
    <property type="match status" value="1"/>
</dbReference>
<feature type="domain" description="Cation-transporting P-type ATPase N-terminal" evidence="10">
    <location>
        <begin position="234"/>
        <end position="285"/>
    </location>
</feature>
<dbReference type="SUPFAM" id="SSF81653">
    <property type="entry name" value="Calcium ATPase, transduction domain A"/>
    <property type="match status" value="1"/>
</dbReference>
<organism evidence="11 12">
    <name type="scientific">Ascaris lumbricoides</name>
    <name type="common">Giant roundworm</name>
    <dbReference type="NCBI Taxonomy" id="6252"/>
    <lineage>
        <taxon>Eukaryota</taxon>
        <taxon>Metazoa</taxon>
        <taxon>Ecdysozoa</taxon>
        <taxon>Nematoda</taxon>
        <taxon>Chromadorea</taxon>
        <taxon>Rhabditida</taxon>
        <taxon>Spirurina</taxon>
        <taxon>Ascaridomorpha</taxon>
        <taxon>Ascaridoidea</taxon>
        <taxon>Ascarididae</taxon>
        <taxon>Ascaris</taxon>
    </lineage>
</organism>
<evidence type="ECO:0000256" key="3">
    <source>
        <dbReference type="ARBA" id="ARBA00022741"/>
    </source>
</evidence>
<dbReference type="GO" id="GO:0005886">
    <property type="term" value="C:plasma membrane"/>
    <property type="evidence" value="ECO:0007669"/>
    <property type="project" value="TreeGrafter"/>
</dbReference>
<dbReference type="PRINTS" id="PR00119">
    <property type="entry name" value="CATATPASE"/>
</dbReference>
<dbReference type="Pfam" id="PF00122">
    <property type="entry name" value="E1-E2_ATPase"/>
    <property type="match status" value="1"/>
</dbReference>
<dbReference type="SUPFAM" id="SSF81665">
    <property type="entry name" value="Calcium ATPase, transmembrane domain M"/>
    <property type="match status" value="2"/>
</dbReference>
<dbReference type="PRINTS" id="PR00121">
    <property type="entry name" value="NAKATPASE"/>
</dbReference>
<evidence type="ECO:0000256" key="2">
    <source>
        <dbReference type="ARBA" id="ARBA00022692"/>
    </source>
</evidence>
<dbReference type="GO" id="GO:0030007">
    <property type="term" value="P:intracellular potassium ion homeostasis"/>
    <property type="evidence" value="ECO:0007669"/>
    <property type="project" value="TreeGrafter"/>
</dbReference>
<dbReference type="Proteomes" id="UP000036681">
    <property type="component" value="Unplaced"/>
</dbReference>
<evidence type="ECO:0000256" key="1">
    <source>
        <dbReference type="ARBA" id="ARBA00004141"/>
    </source>
</evidence>
<feature type="transmembrane region" description="Helical" evidence="9">
    <location>
        <begin position="292"/>
        <end position="313"/>
    </location>
</feature>
<sequence>MSRVVENVSQPSMSSFDGHCQPLFKKKPTQREETTGIGRGVHQQYNSVTILIASSSSQCQVSETTTLLTQPGAAHWLARKIFGRNGRVNAADIRRNEESSRSLSKENVFFFRRKILHKNPFSTFKEHQLTIAEIAQCYASSRINIDSPSSSKGLTTEEAETRLAKDGLNALAPPPEISNVKLFLRQFVNLFWILLIGAAILSLITYFLDTTVVINLYAAVVLILIVVVMCVVTFFEEKKAINKDGLNALAPPPEISNVKLFLRQFVNLFWILLIGAAILSLITYFLDTTVVINLYAAVVLILIVVVMCVVTFFEEKKAINVVRGFTNLLPTKCSVVRNGSQIIIDTEKIVVGDIVIIKCGSRVPADVRILCCSNLKLEASSITGEAEPIDFQSEAVAEHIDVFDAANVAFNGSFCVDGDGIGVAIRTGEKTILGQIASLTTTQTEEKSSLEIEINRFVKFVFISALTMGAVIFFIGCLMTRFDDILGLLTSGFLVVIIANVPQGLPATVTSELTIIARRLAKKNVYMKKLDVVDAFGAATVIASDKTGTLTTNNMTVTDVWVGLKYISGIPEVRHKTLHTLQNTTRNRPIAMGLDIYDKPIPELITLMSICNKAQIEITGTTVPTISNEQLSIAGRLRRNQENLLWHPNGRTKAVTTRDGYILTDEQLSIAGRLRRNQENLLWHPNGRTKAVTTSDPETGNTLTGRPKYAHQTSVTSMKLPGERRIIGMPSEVALLRYADKVANVSWLRSRYQTVYEVPFNSLRKWHLMIVRESGRTADADGQISFTLMLKGAPEVVITKCSQIATADGEVPIDEEVGMDFQTVYEVPFNSLRKWHLMIVRESARTADADGQISFTLMLKGAPEVVITKCSQIATADGEVPIDEEVGMDFQDAYDHYGNNGRRVIGFAKRDFRASPDTKFNVDEQNFPFAQLTFVGIAAIMDPPRPDTANAIAECKHAGIKVFMVTGDHPSTATAIAKEIGLIGHQEEVIHEKSRRRVAVNVPPDDLEEEATKDWAVVHGKILTEMNDAGWDQLLEHNYIVFARTTPEHKLLIVEKCQERGEIVCVTGDGVNDAPALKKANIGVAMGVTGSDVAKQAADVVLMDDNFASIVKGIEEGRLLFDNLRKTIAYTLTHTIPEVVPIILNFLLGIPMAITSLQILSIDLGTEITPAISLAYENAERDIMSKPPRKKTTRLVSFALLAYSYLFAAGIIIYWATAAYLYVYWYNGISFTDLFFSSQRYFKYNPVGNFTSNDNVYNEALQVDIRNQAASAYYLTLVMSQVTVYAVIIETLLVIIFIYTPGIQFVMGASPPPYKDVCNAECFLLNLVANASCLP</sequence>
<accession>A0A0M3I5A0</accession>
<dbReference type="InterPro" id="IPR023299">
    <property type="entry name" value="ATPase_P-typ_cyto_dom_N"/>
</dbReference>
<protein>
    <submittedName>
        <fullName evidence="12">Cation_ATPase_N domain-containing protein</fullName>
    </submittedName>
</protein>
<dbReference type="PANTHER" id="PTHR43294">
    <property type="entry name" value="SODIUM/POTASSIUM-TRANSPORTING ATPASE SUBUNIT ALPHA"/>
    <property type="match status" value="1"/>
</dbReference>
<keyword evidence="4" id="KW-0067">ATP-binding</keyword>
<dbReference type="InterPro" id="IPR023214">
    <property type="entry name" value="HAD_sf"/>
</dbReference>
<dbReference type="SUPFAM" id="SSF81660">
    <property type="entry name" value="Metal cation-transporting ATPase, ATP-binding domain N"/>
    <property type="match status" value="1"/>
</dbReference>
<dbReference type="Pfam" id="PF13246">
    <property type="entry name" value="Cation_ATPase"/>
    <property type="match status" value="1"/>
</dbReference>
<dbReference type="InterPro" id="IPR008250">
    <property type="entry name" value="ATPase_P-typ_transduc_dom_A_sf"/>
</dbReference>
<evidence type="ECO:0000256" key="7">
    <source>
        <dbReference type="ARBA" id="ARBA00023136"/>
    </source>
</evidence>
<dbReference type="GO" id="GO:0006883">
    <property type="term" value="P:intracellular sodium ion homeostasis"/>
    <property type="evidence" value="ECO:0007669"/>
    <property type="project" value="TreeGrafter"/>
</dbReference>
<evidence type="ECO:0000259" key="10">
    <source>
        <dbReference type="SMART" id="SM00831"/>
    </source>
</evidence>
<keyword evidence="6 9" id="KW-1133">Transmembrane helix</keyword>